<comment type="caution">
    <text evidence="1">The sequence shown here is derived from an EMBL/GenBank/DDBJ whole genome shotgun (WGS) entry which is preliminary data.</text>
</comment>
<proteinExistence type="predicted"/>
<sequence length="60" mass="6557">MVKPNNDEFPFGTIGRHGTLTPISLSLLPAVVSHADSRHDGTEEALWCRDLMEKMPGAIP</sequence>
<protein>
    <submittedName>
        <fullName evidence="1">Uncharacterized protein</fullName>
    </submittedName>
</protein>
<organism evidence="1 2">
    <name type="scientific">Vanilla planifolia</name>
    <name type="common">Vanilla</name>
    <dbReference type="NCBI Taxonomy" id="51239"/>
    <lineage>
        <taxon>Eukaryota</taxon>
        <taxon>Viridiplantae</taxon>
        <taxon>Streptophyta</taxon>
        <taxon>Embryophyta</taxon>
        <taxon>Tracheophyta</taxon>
        <taxon>Spermatophyta</taxon>
        <taxon>Magnoliopsida</taxon>
        <taxon>Liliopsida</taxon>
        <taxon>Asparagales</taxon>
        <taxon>Orchidaceae</taxon>
        <taxon>Vanilloideae</taxon>
        <taxon>Vanilleae</taxon>
        <taxon>Vanilla</taxon>
    </lineage>
</organism>
<evidence type="ECO:0000313" key="1">
    <source>
        <dbReference type="EMBL" id="KAG0452301.1"/>
    </source>
</evidence>
<evidence type="ECO:0000313" key="2">
    <source>
        <dbReference type="Proteomes" id="UP000639772"/>
    </source>
</evidence>
<dbReference type="Proteomes" id="UP000639772">
    <property type="component" value="Unassembled WGS sequence"/>
</dbReference>
<dbReference type="EMBL" id="JADCNM010000016">
    <property type="protein sequence ID" value="KAG0452301.1"/>
    <property type="molecule type" value="Genomic_DNA"/>
</dbReference>
<name>A0A835PEH8_VANPL</name>
<dbReference type="AlphaFoldDB" id="A0A835PEH8"/>
<reference evidence="1 2" key="1">
    <citation type="journal article" date="2020" name="Nat. Food">
        <title>A phased Vanilla planifolia genome enables genetic improvement of flavour and production.</title>
        <authorList>
            <person name="Hasing T."/>
            <person name="Tang H."/>
            <person name="Brym M."/>
            <person name="Khazi F."/>
            <person name="Huang T."/>
            <person name="Chambers A.H."/>
        </authorList>
    </citation>
    <scope>NUCLEOTIDE SEQUENCE [LARGE SCALE GENOMIC DNA]</scope>
    <source>
        <tissue evidence="1">Leaf</tissue>
    </source>
</reference>
<accession>A0A835PEH8</accession>
<gene>
    <name evidence="1" type="ORF">HPP92_025774</name>
</gene>